<protein>
    <submittedName>
        <fullName evidence="1">Uncharacterized protein</fullName>
    </submittedName>
</protein>
<dbReference type="RefSeq" id="WP_060921119.1">
    <property type="nucleotide sequence ID" value="NZ_LT629770.1"/>
</dbReference>
<organism evidence="1 2">
    <name type="scientific">Microbacterium paraoxydans</name>
    <dbReference type="NCBI Taxonomy" id="199592"/>
    <lineage>
        <taxon>Bacteria</taxon>
        <taxon>Bacillati</taxon>
        <taxon>Actinomycetota</taxon>
        <taxon>Actinomycetes</taxon>
        <taxon>Micrococcales</taxon>
        <taxon>Microbacteriaceae</taxon>
        <taxon>Microbacterium</taxon>
    </lineage>
</organism>
<dbReference type="Proteomes" id="UP000182126">
    <property type="component" value="Chromosome I"/>
</dbReference>
<dbReference type="GeneID" id="36301134"/>
<reference evidence="1 2" key="1">
    <citation type="submission" date="2016-10" db="EMBL/GenBank/DDBJ databases">
        <authorList>
            <person name="de Groot N.N."/>
        </authorList>
    </citation>
    <scope>NUCLEOTIDE SEQUENCE [LARGE SCALE GENOMIC DNA]</scope>
    <source>
        <strain evidence="1 2">DSM 15019</strain>
    </source>
</reference>
<proteinExistence type="predicted"/>
<evidence type="ECO:0000313" key="1">
    <source>
        <dbReference type="EMBL" id="SDS00448.1"/>
    </source>
</evidence>
<dbReference type="AlphaFoldDB" id="A0A1H1NNA5"/>
<dbReference type="EMBL" id="LT629770">
    <property type="protein sequence ID" value="SDS00448.1"/>
    <property type="molecule type" value="Genomic_DNA"/>
</dbReference>
<name>A0A1H1NNA5_9MICO</name>
<evidence type="ECO:0000313" key="2">
    <source>
        <dbReference type="Proteomes" id="UP000182126"/>
    </source>
</evidence>
<gene>
    <name evidence="1" type="ORF">SAMN04489809_0864</name>
</gene>
<sequence length="189" mass="21085">MTMVEPPPLDPLIGDERLLGVDASVSDFWRFALPDVTTNNVRGWLAEYLVWRATGVERPVRVEWDAFDVLWGDIRIEVKSSALVQRWAQRQPSTLAFSGLRGKLLDPETNTYAAESTYNADVYVLAVNLAGREQFDQLDIGNWRFAVLSRVALEATGQSTLTWVRAQQLATAVVGYDELAAAIQEAATR</sequence>
<accession>A0A1H1NNA5</accession>